<gene>
    <name evidence="1" type="ORF">C5Y83_06065</name>
</gene>
<evidence type="ECO:0000313" key="2">
    <source>
        <dbReference type="Proteomes" id="UP000238322"/>
    </source>
</evidence>
<comment type="caution">
    <text evidence="1">The sequence shown here is derived from an EMBL/GenBank/DDBJ whole genome shotgun (WGS) entry which is preliminary data.</text>
</comment>
<dbReference type="OrthoDB" id="420201at2"/>
<organism evidence="1 2">
    <name type="scientific">Blastopirellula marina</name>
    <dbReference type="NCBI Taxonomy" id="124"/>
    <lineage>
        <taxon>Bacteria</taxon>
        <taxon>Pseudomonadati</taxon>
        <taxon>Planctomycetota</taxon>
        <taxon>Planctomycetia</taxon>
        <taxon>Pirellulales</taxon>
        <taxon>Pirellulaceae</taxon>
        <taxon>Blastopirellula</taxon>
    </lineage>
</organism>
<sequence length="93" mass="10447">MKGYTVPVRVWHVATGVLCDLAEDDATSVSNKLKAVQLLQSFIRDAWEIRIQLMEQEAAGLGSELPDPVVREDENFFGNNAHEKIKQQGFECN</sequence>
<name>A0A2S8FZ91_9BACT</name>
<protein>
    <submittedName>
        <fullName evidence="1">Uncharacterized protein</fullName>
    </submittedName>
</protein>
<dbReference type="AlphaFoldDB" id="A0A2S8FZ91"/>
<evidence type="ECO:0000313" key="1">
    <source>
        <dbReference type="EMBL" id="PQO37506.1"/>
    </source>
</evidence>
<dbReference type="EMBL" id="PUHY01000005">
    <property type="protein sequence ID" value="PQO37506.1"/>
    <property type="molecule type" value="Genomic_DNA"/>
</dbReference>
<dbReference type="Proteomes" id="UP000238322">
    <property type="component" value="Unassembled WGS sequence"/>
</dbReference>
<accession>A0A2S8FZ91</accession>
<proteinExistence type="predicted"/>
<reference evidence="1 2" key="1">
    <citation type="submission" date="2018-02" db="EMBL/GenBank/DDBJ databases">
        <title>Comparative genomes isolates from brazilian mangrove.</title>
        <authorList>
            <person name="Araujo J.E."/>
            <person name="Taketani R.G."/>
            <person name="Silva M.C.P."/>
            <person name="Loureco M.V."/>
            <person name="Andreote F.D."/>
        </authorList>
    </citation>
    <scope>NUCLEOTIDE SEQUENCE [LARGE SCALE GENOMIC DNA]</scope>
    <source>
        <strain evidence="1 2">Hex-1 MGV</strain>
    </source>
</reference>
<dbReference type="RefSeq" id="WP_105328755.1">
    <property type="nucleotide sequence ID" value="NZ_PUHY01000005.1"/>
</dbReference>